<evidence type="ECO:0000256" key="1">
    <source>
        <dbReference type="SAM" id="Phobius"/>
    </source>
</evidence>
<dbReference type="EMBL" id="NEXV01000528">
    <property type="protein sequence ID" value="PIG82139.1"/>
    <property type="molecule type" value="Genomic_DNA"/>
</dbReference>
<evidence type="ECO:0000313" key="2">
    <source>
        <dbReference type="EMBL" id="PIG82139.1"/>
    </source>
</evidence>
<organism evidence="2 3">
    <name type="scientific">Aspergillus arachidicola</name>
    <dbReference type="NCBI Taxonomy" id="656916"/>
    <lineage>
        <taxon>Eukaryota</taxon>
        <taxon>Fungi</taxon>
        <taxon>Dikarya</taxon>
        <taxon>Ascomycota</taxon>
        <taxon>Pezizomycotina</taxon>
        <taxon>Eurotiomycetes</taxon>
        <taxon>Eurotiomycetidae</taxon>
        <taxon>Eurotiales</taxon>
        <taxon>Aspergillaceae</taxon>
        <taxon>Aspergillus</taxon>
        <taxon>Aspergillus subgen. Circumdati</taxon>
    </lineage>
</organism>
<evidence type="ECO:0000313" key="3">
    <source>
        <dbReference type="Proteomes" id="UP000231358"/>
    </source>
</evidence>
<comment type="caution">
    <text evidence="2">The sequence shown here is derived from an EMBL/GenBank/DDBJ whole genome shotgun (WGS) entry which is preliminary data.</text>
</comment>
<name>A0A2G7FNP0_9EURO</name>
<dbReference type="Proteomes" id="UP000231358">
    <property type="component" value="Unassembled WGS sequence"/>
</dbReference>
<feature type="transmembrane region" description="Helical" evidence="1">
    <location>
        <begin position="18"/>
        <end position="38"/>
    </location>
</feature>
<keyword evidence="3" id="KW-1185">Reference proteome</keyword>
<keyword evidence="1" id="KW-0472">Membrane</keyword>
<keyword evidence="1" id="KW-0812">Transmembrane</keyword>
<protein>
    <submittedName>
        <fullName evidence="2">Integral membrane protein</fullName>
    </submittedName>
</protein>
<dbReference type="AlphaFoldDB" id="A0A2G7FNP0"/>
<feature type="transmembrane region" description="Helical" evidence="1">
    <location>
        <begin position="58"/>
        <end position="83"/>
    </location>
</feature>
<proteinExistence type="predicted"/>
<sequence>MASGVIIDPYSLLRAAPLATSTGSLVLATSELIFYSGLAQPPIRKKSDSILADHWRYIFPRGVSLVLALNFTTIGTSLCNIFLKNPCSRPLPVSRTTFYWAGLIGTIGHLAFVPFVAPPIQRILENTDPEAEASKNMDTWLGVHRIRMLVADIPSWLAFVGAAMFIDP</sequence>
<keyword evidence="1" id="KW-1133">Transmembrane helix</keyword>
<accession>A0A2G7FNP0</accession>
<feature type="transmembrane region" description="Helical" evidence="1">
    <location>
        <begin position="98"/>
        <end position="117"/>
    </location>
</feature>
<reference evidence="2 3" key="1">
    <citation type="submission" date="2017-05" db="EMBL/GenBank/DDBJ databases">
        <title>Genome sequence for an aflatoxigenic pathogen of Argentinian peanut, Aspergillus arachidicola.</title>
        <authorList>
            <person name="Moore G."/>
            <person name="Beltz S.B."/>
            <person name="Mack B.M."/>
        </authorList>
    </citation>
    <scope>NUCLEOTIDE SEQUENCE [LARGE SCALE GENOMIC DNA]</scope>
    <source>
        <strain evidence="2 3">CBS 117610</strain>
    </source>
</reference>
<dbReference type="STRING" id="656916.A0A2G7FNP0"/>
<gene>
    <name evidence="2" type="ORF">AARAC_000074</name>
</gene>